<feature type="transmembrane region" description="Helical" evidence="1">
    <location>
        <begin position="46"/>
        <end position="66"/>
    </location>
</feature>
<dbReference type="AlphaFoldDB" id="A0AAX2UIL6"/>
<evidence type="ECO:0000313" key="4">
    <source>
        <dbReference type="Proteomes" id="UP000306813"/>
    </source>
</evidence>
<dbReference type="KEGG" id="chv:CHELV3228_0657"/>
<comment type="caution">
    <text evidence="2">The sequence shown here is derived from an EMBL/GenBank/DDBJ whole genome shotgun (WGS) entry which is preliminary data.</text>
</comment>
<evidence type="ECO:0000313" key="3">
    <source>
        <dbReference type="EMBL" id="TXK56954.1"/>
    </source>
</evidence>
<dbReference type="Proteomes" id="UP000321317">
    <property type="component" value="Unassembled WGS sequence"/>
</dbReference>
<keyword evidence="5" id="KW-1185">Reference proteome</keyword>
<reference evidence="2 4" key="1">
    <citation type="submission" date="2019-05" db="EMBL/GenBank/DDBJ databases">
        <title>Draft genomes of eight strains of Campylobacter helveticus isolated from cats and a dog in New Zealand.</title>
        <authorList>
            <person name="Bojanic K."/>
            <person name="Midwinter A.C."/>
            <person name="Biggs P.J."/>
            <person name="Acke E."/>
            <person name="Cornelius A.J."/>
            <person name="Marshall J.C."/>
        </authorList>
    </citation>
    <scope>NUCLEOTIDE SEQUENCE [LARGE SCALE GENOMIC DNA]</scope>
    <source>
        <strain evidence="2 4">ACP123b</strain>
    </source>
</reference>
<evidence type="ECO:0000313" key="2">
    <source>
        <dbReference type="EMBL" id="TNB54857.1"/>
    </source>
</evidence>
<sequence length="262" mass="30793">MRKISYVILGFIGIFIILVTISPMLFALLIAMGILIILFIKMPKITSIVLGLLLALIIPAVVKGYYYPTSLRAFIPNFLDSQYKEFKKFSQQELGRVLYARPLTEIEKNDLNEDSFYARTNRYGFKNKDVDMFVGIEFIYLAERLVYVYIKELGYYGGWNEWKFNLLLLPNTIQRNYNSIDSVTINNSQIIQNKEMIGSLKRDKNCENCIYIVFERLLDKPNDFIKLNKDYNYDFVFESSLDELNYLNNLEKGYRYFKTQGT</sequence>
<keyword evidence="1" id="KW-0472">Membrane</keyword>
<gene>
    <name evidence="2" type="ORF">FDW42_09900</name>
    <name evidence="3" type="ORF">FVD16_05540</name>
</gene>
<feature type="transmembrane region" description="Helical" evidence="1">
    <location>
        <begin position="7"/>
        <end position="40"/>
    </location>
</feature>
<keyword evidence="1" id="KW-1133">Transmembrane helix</keyword>
<organism evidence="2 4">
    <name type="scientific">Campylobacter helveticus</name>
    <dbReference type="NCBI Taxonomy" id="28898"/>
    <lineage>
        <taxon>Bacteria</taxon>
        <taxon>Pseudomonadati</taxon>
        <taxon>Campylobacterota</taxon>
        <taxon>Epsilonproteobacteria</taxon>
        <taxon>Campylobacterales</taxon>
        <taxon>Campylobacteraceae</taxon>
        <taxon>Campylobacter</taxon>
    </lineage>
</organism>
<reference evidence="3 5" key="2">
    <citation type="submission" date="2019-08" db="EMBL/GenBank/DDBJ databases">
        <title>Rapid identification of Enteric Bacteria from Whole Genome Sequences (WGS) using Average Nucleotide Identity (ANI).</title>
        <authorList>
            <person name="Lane C."/>
        </authorList>
    </citation>
    <scope>NUCLEOTIDE SEQUENCE [LARGE SCALE GENOMIC DNA]</scope>
    <source>
        <strain evidence="3 5">D4984</strain>
    </source>
</reference>
<dbReference type="EMBL" id="VDBS01000101">
    <property type="protein sequence ID" value="TNB54857.1"/>
    <property type="molecule type" value="Genomic_DNA"/>
</dbReference>
<dbReference type="Proteomes" id="UP000306813">
    <property type="component" value="Unassembled WGS sequence"/>
</dbReference>
<dbReference type="GeneID" id="52036572"/>
<protein>
    <submittedName>
        <fullName evidence="2">Uncharacterized protein</fullName>
    </submittedName>
</protein>
<dbReference type="RefSeq" id="WP_082199531.1">
    <property type="nucleotide sequence ID" value="NZ_CAUWMG010000080.1"/>
</dbReference>
<evidence type="ECO:0000313" key="5">
    <source>
        <dbReference type="Proteomes" id="UP000321317"/>
    </source>
</evidence>
<name>A0AAX2UIL6_9BACT</name>
<keyword evidence="1" id="KW-0812">Transmembrane</keyword>
<proteinExistence type="predicted"/>
<dbReference type="EMBL" id="VRMA01000047">
    <property type="protein sequence ID" value="TXK56954.1"/>
    <property type="molecule type" value="Genomic_DNA"/>
</dbReference>
<accession>A0AAX2UIL6</accession>
<evidence type="ECO:0000256" key="1">
    <source>
        <dbReference type="SAM" id="Phobius"/>
    </source>
</evidence>